<gene>
    <name evidence="1" type="ORF">SAMN05421676_10769</name>
</gene>
<organism evidence="1 2">
    <name type="scientific">Salinibacillus kushneri</name>
    <dbReference type="NCBI Taxonomy" id="237682"/>
    <lineage>
        <taxon>Bacteria</taxon>
        <taxon>Bacillati</taxon>
        <taxon>Bacillota</taxon>
        <taxon>Bacilli</taxon>
        <taxon>Bacillales</taxon>
        <taxon>Bacillaceae</taxon>
        <taxon>Salinibacillus</taxon>
    </lineage>
</organism>
<evidence type="ECO:0000313" key="2">
    <source>
        <dbReference type="Proteomes" id="UP000199095"/>
    </source>
</evidence>
<keyword evidence="2" id="KW-1185">Reference proteome</keyword>
<dbReference type="AlphaFoldDB" id="A0A1I0GM49"/>
<name>A0A1I0GM49_9BACI</name>
<dbReference type="Gene3D" id="3.30.70.60">
    <property type="match status" value="1"/>
</dbReference>
<dbReference type="RefSeq" id="WP_093135645.1">
    <property type="nucleotide sequence ID" value="NZ_FOHJ01000007.1"/>
</dbReference>
<dbReference type="STRING" id="237682.SAMN05421676_10769"/>
<protein>
    <submittedName>
        <fullName evidence="1">Type II secretion system (T2SS), protein M</fullName>
    </submittedName>
</protein>
<dbReference type="OrthoDB" id="2427034at2"/>
<reference evidence="2" key="1">
    <citation type="submission" date="2016-10" db="EMBL/GenBank/DDBJ databases">
        <authorList>
            <person name="Varghese N."/>
            <person name="Submissions S."/>
        </authorList>
    </citation>
    <scope>NUCLEOTIDE SEQUENCE [LARGE SCALE GENOMIC DNA]</scope>
    <source>
        <strain evidence="2">CGMCC 1.3566</strain>
    </source>
</reference>
<sequence>MKTLAKRQKILLALFAILFFMSAGVLYGWLIHPLVEEKSEIEDSLEYERELLEAVCKQQKNSENIDVKEQSQQLQSQLPVTPYHEQLFSMINKAEEATNSTVNRYDISNRESVSIEDIKGLKGVLYDLEVTSPSYKSMIGFIEHLQNQERILSVNYLSFTTEGGEGITYQLSLSAFFKDDLDGLQAYQPTMNIPDPDNQKNPLS</sequence>
<evidence type="ECO:0000313" key="1">
    <source>
        <dbReference type="EMBL" id="SET72081.1"/>
    </source>
</evidence>
<proteinExistence type="predicted"/>
<dbReference type="Proteomes" id="UP000199095">
    <property type="component" value="Unassembled WGS sequence"/>
</dbReference>
<dbReference type="EMBL" id="FOHJ01000007">
    <property type="protein sequence ID" value="SET72081.1"/>
    <property type="molecule type" value="Genomic_DNA"/>
</dbReference>
<accession>A0A1I0GM49</accession>
<dbReference type="InterPro" id="IPR014717">
    <property type="entry name" value="Transl_elong_EF1B/ribsomal_bS6"/>
</dbReference>